<comment type="caution">
    <text evidence="2">The sequence shown here is derived from an EMBL/GenBank/DDBJ whole genome shotgun (WGS) entry which is preliminary data.</text>
</comment>
<dbReference type="InterPro" id="IPR036397">
    <property type="entry name" value="RNaseH_sf"/>
</dbReference>
<reference evidence="2 3" key="1">
    <citation type="submission" date="2024-01" db="EMBL/GenBank/DDBJ databases">
        <title>A draft genome for a cacao thread blight-causing isolate of Paramarasmius palmivorus.</title>
        <authorList>
            <person name="Baruah I.K."/>
            <person name="Bukari Y."/>
            <person name="Amoako-Attah I."/>
            <person name="Meinhardt L.W."/>
            <person name="Bailey B.A."/>
            <person name="Cohen S.P."/>
        </authorList>
    </citation>
    <scope>NUCLEOTIDE SEQUENCE [LARGE SCALE GENOMIC DNA]</scope>
    <source>
        <strain evidence="2 3">GH-12</strain>
    </source>
</reference>
<name>A0AAW0AUH7_9AGAR</name>
<dbReference type="AlphaFoldDB" id="A0AAW0AUH7"/>
<dbReference type="Proteomes" id="UP001383192">
    <property type="component" value="Unassembled WGS sequence"/>
</dbReference>
<evidence type="ECO:0000313" key="2">
    <source>
        <dbReference type="EMBL" id="KAK7016744.1"/>
    </source>
</evidence>
<evidence type="ECO:0000259" key="1">
    <source>
        <dbReference type="Pfam" id="PF24764"/>
    </source>
</evidence>
<sequence>MADPFNVVNNLREAYYGLERRVLRAHYTMAGDSHQIEGEKAHALAFLSAVQANEHRFSLEEFACISNNIQAMMNVLDQTANRLGDQPDSDTIPVVHHVKTGRRGRPKVEIDKGVLGEALILRGGPGSLALPFGCSSRTIRRRAIEYELVEPGHPVCTTERHADGSITRTYTSSTPAVSNITDQELDGMLFTILRSFQNFGLRMLRGRLLADGHRVPRERIKASFLRVNGAPNPFGHRDLHRQKYNVAGANSLWHHDGQHGLIRWKIVIHCFIDGKSRMVTAIRVSNNNRASTVEELFHEGTALHGCPRRVRGDHGTENLRVAEWMEETFGIGSYIWGRSVHNTRIERLWYDVTHNFGKKWKDFFQKLEVYESLDHNSSGHLWLLHHLFHFYIDLDAQEWASAWNHHPLTRRNEPNRSPRDLFLFSHIQDGPRGVVLRPVPPEEEVAEPALYGIDWEALEDSRIQDHFFQRLEQEEVYVMVEDPTVPSNLNHVPVEPPNCPFTEEQIQYLDGVLREEFHHTDRRDMEICRMIWRRAFEICTQFVQDAGRE</sequence>
<dbReference type="InterPro" id="IPR012337">
    <property type="entry name" value="RNaseH-like_sf"/>
</dbReference>
<dbReference type="Pfam" id="PF24764">
    <property type="entry name" value="rva_4"/>
    <property type="match status" value="1"/>
</dbReference>
<accession>A0AAW0AUH7</accession>
<organism evidence="2 3">
    <name type="scientific">Paramarasmius palmivorus</name>
    <dbReference type="NCBI Taxonomy" id="297713"/>
    <lineage>
        <taxon>Eukaryota</taxon>
        <taxon>Fungi</taxon>
        <taxon>Dikarya</taxon>
        <taxon>Basidiomycota</taxon>
        <taxon>Agaricomycotina</taxon>
        <taxon>Agaricomycetes</taxon>
        <taxon>Agaricomycetidae</taxon>
        <taxon>Agaricales</taxon>
        <taxon>Marasmiineae</taxon>
        <taxon>Marasmiaceae</taxon>
        <taxon>Paramarasmius</taxon>
    </lineage>
</organism>
<dbReference type="InterPro" id="IPR058913">
    <property type="entry name" value="Integrase_dom_put"/>
</dbReference>
<feature type="domain" description="Integrase core" evidence="1">
    <location>
        <begin position="244"/>
        <end position="427"/>
    </location>
</feature>
<evidence type="ECO:0000313" key="3">
    <source>
        <dbReference type="Proteomes" id="UP001383192"/>
    </source>
</evidence>
<dbReference type="EMBL" id="JAYKXP010000279">
    <property type="protein sequence ID" value="KAK7016744.1"/>
    <property type="molecule type" value="Genomic_DNA"/>
</dbReference>
<proteinExistence type="predicted"/>
<dbReference type="SUPFAM" id="SSF53098">
    <property type="entry name" value="Ribonuclease H-like"/>
    <property type="match status" value="1"/>
</dbReference>
<dbReference type="Gene3D" id="3.30.420.10">
    <property type="entry name" value="Ribonuclease H-like superfamily/Ribonuclease H"/>
    <property type="match status" value="1"/>
</dbReference>
<dbReference type="PANTHER" id="PTHR46791:SF5">
    <property type="entry name" value="CLR5 DOMAIN-CONTAINING PROTEIN-RELATED"/>
    <property type="match status" value="1"/>
</dbReference>
<dbReference type="PANTHER" id="PTHR46791">
    <property type="entry name" value="EXPRESSED PROTEIN"/>
    <property type="match status" value="1"/>
</dbReference>
<dbReference type="GO" id="GO:0003676">
    <property type="term" value="F:nucleic acid binding"/>
    <property type="evidence" value="ECO:0007669"/>
    <property type="project" value="InterPro"/>
</dbReference>
<protein>
    <recommendedName>
        <fullName evidence="1">Integrase core domain-containing protein</fullName>
    </recommendedName>
</protein>
<gene>
    <name evidence="2" type="ORF">VNI00_018849</name>
</gene>
<keyword evidence="3" id="KW-1185">Reference proteome</keyword>